<accession>I0KW13</accession>
<organism evidence="5 6">
    <name type="scientific">Micromonospora lupini str. Lupac 08</name>
    <dbReference type="NCBI Taxonomy" id="1150864"/>
    <lineage>
        <taxon>Bacteria</taxon>
        <taxon>Bacillati</taxon>
        <taxon>Actinomycetota</taxon>
        <taxon>Actinomycetes</taxon>
        <taxon>Micromonosporales</taxon>
        <taxon>Micromonosporaceae</taxon>
        <taxon>Micromonospora</taxon>
    </lineage>
</organism>
<dbReference type="PANTHER" id="PTHR43004:SF19">
    <property type="entry name" value="BINDING MONOOXYGENASE, PUTATIVE (JCVI)-RELATED"/>
    <property type="match status" value="1"/>
</dbReference>
<gene>
    <name evidence="5" type="ORF">MILUP08_40670</name>
</gene>
<keyword evidence="3" id="KW-0274">FAD</keyword>
<proteinExistence type="predicted"/>
<dbReference type="eggNOG" id="COG0654">
    <property type="taxonomic scope" value="Bacteria"/>
</dbReference>
<evidence type="ECO:0000313" key="6">
    <source>
        <dbReference type="Proteomes" id="UP000003448"/>
    </source>
</evidence>
<protein>
    <submittedName>
        <fullName evidence="5">Monooxygenase, FAD-binding</fullName>
    </submittedName>
</protein>
<dbReference type="Proteomes" id="UP000003448">
    <property type="component" value="Unassembled WGS sequence"/>
</dbReference>
<dbReference type="PANTHER" id="PTHR43004">
    <property type="entry name" value="TRK SYSTEM POTASSIUM UPTAKE PROTEIN"/>
    <property type="match status" value="1"/>
</dbReference>
<evidence type="ECO:0000256" key="1">
    <source>
        <dbReference type="ARBA" id="ARBA00001974"/>
    </source>
</evidence>
<dbReference type="OrthoDB" id="3647401at2"/>
<dbReference type="AlphaFoldDB" id="I0KW13"/>
<keyword evidence="6" id="KW-1185">Reference proteome</keyword>
<dbReference type="InterPro" id="IPR050641">
    <property type="entry name" value="RIFMO-like"/>
</dbReference>
<evidence type="ECO:0000256" key="3">
    <source>
        <dbReference type="ARBA" id="ARBA00022827"/>
    </source>
</evidence>
<dbReference type="InterPro" id="IPR036188">
    <property type="entry name" value="FAD/NAD-bd_sf"/>
</dbReference>
<evidence type="ECO:0000313" key="5">
    <source>
        <dbReference type="EMBL" id="CCH15760.1"/>
    </source>
</evidence>
<evidence type="ECO:0000259" key="4">
    <source>
        <dbReference type="Pfam" id="PF01494"/>
    </source>
</evidence>
<dbReference type="STRING" id="1150864.MILUP08_40670"/>
<comment type="caution">
    <text evidence="5">The sequence shown here is derived from an EMBL/GenBank/DDBJ whole genome shotgun (WGS) entry which is preliminary data.</text>
</comment>
<sequence>MGVKDDTVLVVGAGPVGLVLACDLLQQGIPVRLVDAERQATPHSRANVLWPRNLELLHRIGVTDDLLARGHRIRGTRYFSQRRPLGEVSLRRLGDTPYPFALMISQGTTEAVLRDRLAALGGRIDRGVRLVDVDPSGGLPRVKLEHPDGTVEERTFGWLVGADGAHSAVRKQLGIGYSGEPVDVTFAIADADVRTDLPDDLSYYFYSDRGGLALGPLGGGLFRLATTVPHQPEDAAAPGRDLFQSVVDERMPGVNVVGDLAWSATFRVRCRIAETFRAGRCLLAGDAAHIVSPAGGQGMNTGIQDAVNLGWRLGAVVRGRSSEDALDAYEQERRAAAHRVAATTAVQTRFAIAGRSRFRLAARDTVARLAHRTGVLQRYLAPQLSQLDVSYGDPRPLVRRGGPVRPGERLPVLPGPGPAALDASWPLVARDDYTVVVWRGDTAPPGLPDGTPVVRTGPGAVTRQLAEALGPQPVLAVIRPDGHLLGSAPLDDAAAVARLVAVL</sequence>
<keyword evidence="5" id="KW-0503">Monooxygenase</keyword>
<reference evidence="6" key="1">
    <citation type="journal article" date="2012" name="J. Bacteriol.">
        <title>Genome Sequence of Micromonospora lupini Lupac 08, Isolated from Root Nodules of Lupinus angustifolius.</title>
        <authorList>
            <person name="Alonso-Vega P."/>
            <person name="Normand P."/>
            <person name="Bacigalupe R."/>
            <person name="Pujic P."/>
            <person name="Lajus A."/>
            <person name="Vallenet D."/>
            <person name="Carro L."/>
            <person name="Coll P."/>
            <person name="Trujillo M.E."/>
        </authorList>
    </citation>
    <scope>NUCLEOTIDE SEQUENCE [LARGE SCALE GENOMIC DNA]</scope>
    <source>
        <strain evidence="6">Lupac 08</strain>
    </source>
</reference>
<dbReference type="EMBL" id="CAIE01000009">
    <property type="protein sequence ID" value="CCH15760.1"/>
    <property type="molecule type" value="Genomic_DNA"/>
</dbReference>
<dbReference type="SUPFAM" id="SSF51905">
    <property type="entry name" value="FAD/NAD(P)-binding domain"/>
    <property type="match status" value="1"/>
</dbReference>
<dbReference type="Gene3D" id="3.30.70.2450">
    <property type="match status" value="1"/>
</dbReference>
<name>I0KW13_9ACTN</name>
<dbReference type="InterPro" id="IPR002938">
    <property type="entry name" value="FAD-bd"/>
</dbReference>
<dbReference type="Gene3D" id="3.50.50.60">
    <property type="entry name" value="FAD/NAD(P)-binding domain"/>
    <property type="match status" value="1"/>
</dbReference>
<dbReference type="GO" id="GO:0071949">
    <property type="term" value="F:FAD binding"/>
    <property type="evidence" value="ECO:0007669"/>
    <property type="project" value="InterPro"/>
</dbReference>
<evidence type="ECO:0000256" key="2">
    <source>
        <dbReference type="ARBA" id="ARBA00022630"/>
    </source>
</evidence>
<comment type="cofactor">
    <cofactor evidence="1">
        <name>FAD</name>
        <dbReference type="ChEBI" id="CHEBI:57692"/>
    </cofactor>
</comment>
<dbReference type="PRINTS" id="PR00420">
    <property type="entry name" value="RNGMNOXGNASE"/>
</dbReference>
<keyword evidence="2" id="KW-0285">Flavoprotein</keyword>
<dbReference type="GO" id="GO:0016709">
    <property type="term" value="F:oxidoreductase activity, acting on paired donors, with incorporation or reduction of molecular oxygen, NAD(P)H as one donor, and incorporation of one atom of oxygen"/>
    <property type="evidence" value="ECO:0007669"/>
    <property type="project" value="UniProtKB-ARBA"/>
</dbReference>
<feature type="domain" description="FAD-binding" evidence="4">
    <location>
        <begin position="7"/>
        <end position="342"/>
    </location>
</feature>
<dbReference type="Pfam" id="PF01494">
    <property type="entry name" value="FAD_binding_3"/>
    <property type="match status" value="1"/>
</dbReference>
<keyword evidence="5" id="KW-0560">Oxidoreductase</keyword>
<dbReference type="PROSITE" id="PS51257">
    <property type="entry name" value="PROKAR_LIPOPROTEIN"/>
    <property type="match status" value="1"/>
</dbReference>